<feature type="domain" description="Ig-like" evidence="13">
    <location>
        <begin position="97"/>
        <end position="186"/>
    </location>
</feature>
<dbReference type="SMART" id="SM00408">
    <property type="entry name" value="IGc2"/>
    <property type="match status" value="5"/>
</dbReference>
<dbReference type="InterPro" id="IPR013783">
    <property type="entry name" value="Ig-like_fold"/>
</dbReference>
<evidence type="ECO:0000256" key="5">
    <source>
        <dbReference type="ARBA" id="ARBA00022737"/>
    </source>
</evidence>
<evidence type="ECO:0000256" key="8">
    <source>
        <dbReference type="ARBA" id="ARBA00023136"/>
    </source>
</evidence>
<proteinExistence type="predicted"/>
<dbReference type="AlphaFoldDB" id="Q4T6R9"/>
<dbReference type="EMBL" id="CAAE01008634">
    <property type="protein sequence ID" value="CAF91413.1"/>
    <property type="molecule type" value="Genomic_DNA"/>
</dbReference>
<dbReference type="InterPro" id="IPR036179">
    <property type="entry name" value="Ig-like_dom_sf"/>
</dbReference>
<evidence type="ECO:0000256" key="1">
    <source>
        <dbReference type="ARBA" id="ARBA00004162"/>
    </source>
</evidence>
<dbReference type="PROSITE" id="PS50835">
    <property type="entry name" value="IG_LIKE"/>
    <property type="match status" value="5"/>
</dbReference>
<dbReference type="InterPro" id="IPR003599">
    <property type="entry name" value="Ig_sub"/>
</dbReference>
<evidence type="ECO:0000256" key="3">
    <source>
        <dbReference type="ARBA" id="ARBA00022692"/>
    </source>
</evidence>
<feature type="compositionally biased region" description="Polar residues" evidence="12">
    <location>
        <begin position="514"/>
        <end position="523"/>
    </location>
</feature>
<dbReference type="GO" id="GO:0005886">
    <property type="term" value="C:plasma membrane"/>
    <property type="evidence" value="ECO:0007669"/>
    <property type="project" value="UniProtKB-SubCell"/>
</dbReference>
<keyword evidence="10" id="KW-0325">Glycoprotein</keyword>
<sequence length="1133" mass="123126">SAASIQVQIRPHYGEISVGASKFFICEVVGEVKIIDWFDPSGEKILPNRQDFSVSRTEDTSTLVIYKANMDNAGIYTCVAKDGEKEAQATVKVTIYQKITFQNAPSPQEFNEGDEADIVCDIISSPPPTIVWKYKGFTIQFSKDVRFRMLDNGHLQIRGIKKTDEGVYNCEARVAARGEIDYKKITVIVNVFPSVRARQAEVNATANVGASTVLACDADGFPDPVITWAHRIPSRIPAGPEVLSLDPEPSPVAALNTLKNSEALGCFQEELGKPGGCADFGPVDESLCRSSTGGGRCLKLMQMDMSNLLFPARGAPGFSGSLLHMLSNIFTASSQVNNGAVLESGDKYSLNEDGSELMIKDVKKVDEGEYTCTAKNKAGEKAQEVSLNVFVPPEITYLNNQTASEFQEHVTLTCEASGDPTPTISWSFANRIFTEGEQASWTRPDTYESMDRNIVVRSHARVSSLSLKDVQFTYAGQYLCTASNSIGQDQQALYLEVRCVGLSDELSSRAGFCSGSQEASENQPRAPGAGSPAGLTSPLLLVPSDAPKILGVVTTYTWEGNPANVSCEVEAHPRASVLWFRDGLQLPNANTSNVKLHSSPGLSFLEVTPDFQSDFGSYNCTATNEMGTESKEFLLIQAEVPSVPDIKKVEPFSSTAMIHFKEPASVDGVPVLRYRLEWRIPGGDWTSREFRAEEDSTTFTIAGLKPETTYEVKMSAINGKGGGESSAATTFKTEPLRKSLRPCWPPPSDPTSVSTSLWCLSALLLLRHLTSTCAEPSAVRSPGVTAKEAKAAFSFRGEPHEGRQACCTGGDPDLVLSSWYHHHLGWVSPPPAGLMRRGCRRLLQVVEGEPRTPKLEARFHNRGNSFKVNWIKQDDGGSPIKHYLVRYRAVSSRSGSSSTDARALASSSDSGPQIQGSVWKPEIRVPSSSDYVLLSGLDWNTDYEVLVVAENQQGKSLAGVLFFRTAAEPTSGPGESGPQRTSELDLLPLLVHMFSTPPLTQKLNPTRLIFTGGTGNCCRPVGASASAEDGWGATAPPCGRALKDRLREDEERRVLLLIWLGSPWLKLRRVQLPVKENSLVLTAPKASEPSSPPLRSIRSGGQTDGRAEALCFHCRDDRKVKGQVCARSSSQVK</sequence>
<evidence type="ECO:0000256" key="7">
    <source>
        <dbReference type="ARBA" id="ARBA00022989"/>
    </source>
</evidence>
<dbReference type="Pfam" id="PF13927">
    <property type="entry name" value="Ig_3"/>
    <property type="match status" value="1"/>
</dbReference>
<feature type="domain" description="Ig-like" evidence="13">
    <location>
        <begin position="5"/>
        <end position="94"/>
    </location>
</feature>
<dbReference type="InterPro" id="IPR009138">
    <property type="entry name" value="Neural_cell_adh"/>
</dbReference>
<feature type="domain" description="Ig-like" evidence="13">
    <location>
        <begin position="393"/>
        <end position="496"/>
    </location>
</feature>
<feature type="region of interest" description="Disordered" evidence="12">
    <location>
        <begin position="895"/>
        <end position="916"/>
    </location>
</feature>
<evidence type="ECO:0000256" key="4">
    <source>
        <dbReference type="ARBA" id="ARBA00022729"/>
    </source>
</evidence>
<dbReference type="Gene3D" id="2.60.40.10">
    <property type="entry name" value="Immunoglobulins"/>
    <property type="match status" value="8"/>
</dbReference>
<evidence type="ECO:0000256" key="12">
    <source>
        <dbReference type="SAM" id="MobiDB-lite"/>
    </source>
</evidence>
<evidence type="ECO:0000256" key="11">
    <source>
        <dbReference type="ARBA" id="ARBA00023319"/>
    </source>
</evidence>
<keyword evidence="7" id="KW-1133">Transmembrane helix</keyword>
<feature type="domain" description="Ig-like" evidence="13">
    <location>
        <begin position="547"/>
        <end position="634"/>
    </location>
</feature>
<feature type="domain" description="Fibronectin type-III" evidence="14">
    <location>
        <begin position="849"/>
        <end position="969"/>
    </location>
</feature>
<name>Q4T6R9_TETNG</name>
<reference evidence="15" key="1">
    <citation type="journal article" date="2004" name="Nature">
        <title>Genome duplication in the teleost fish Tetraodon nigroviridis reveals the early vertebrate proto-karyotype.</title>
        <authorList>
            <person name="Jaillon O."/>
            <person name="Aury J.-M."/>
            <person name="Brunet F."/>
            <person name="Petit J.-L."/>
            <person name="Stange-Thomann N."/>
            <person name="Mauceli E."/>
            <person name="Bouneau L."/>
            <person name="Fischer C."/>
            <person name="Ozouf-Costaz C."/>
            <person name="Bernot A."/>
            <person name="Nicaud S."/>
            <person name="Jaffe D."/>
            <person name="Fisher S."/>
            <person name="Lutfalla G."/>
            <person name="Dossat C."/>
            <person name="Segurens B."/>
            <person name="Dasilva C."/>
            <person name="Salanoubat M."/>
            <person name="Levy M."/>
            <person name="Boudet N."/>
            <person name="Castellano S."/>
            <person name="Anthouard V."/>
            <person name="Jubin C."/>
            <person name="Castelli V."/>
            <person name="Katinka M."/>
            <person name="Vacherie B."/>
            <person name="Biemont C."/>
            <person name="Skalli Z."/>
            <person name="Cattolico L."/>
            <person name="Poulain J."/>
            <person name="De Berardinis V."/>
            <person name="Cruaud C."/>
            <person name="Duprat S."/>
            <person name="Brottier P."/>
            <person name="Coutanceau J.-P."/>
            <person name="Gouzy J."/>
            <person name="Parra G."/>
            <person name="Lardier G."/>
            <person name="Chapple C."/>
            <person name="McKernan K.J."/>
            <person name="McEwan P."/>
            <person name="Bosak S."/>
            <person name="Kellis M."/>
            <person name="Volff J.-N."/>
            <person name="Guigo R."/>
            <person name="Zody M.C."/>
            <person name="Mesirov J."/>
            <person name="Lindblad-Toh K."/>
            <person name="Birren B."/>
            <person name="Nusbaum C."/>
            <person name="Kahn D."/>
            <person name="Robinson-Rechavi M."/>
            <person name="Laudet V."/>
            <person name="Schachter V."/>
            <person name="Quetier F."/>
            <person name="Saurin W."/>
            <person name="Scarpelli C."/>
            <person name="Wincker P."/>
            <person name="Lander E.S."/>
            <person name="Weissenbach J."/>
            <person name="Roest Crollius H."/>
        </authorList>
    </citation>
    <scope>NUCLEOTIDE SEQUENCE [LARGE SCALE GENOMIC DNA]</scope>
</reference>
<evidence type="ECO:0000259" key="14">
    <source>
        <dbReference type="PROSITE" id="PS50853"/>
    </source>
</evidence>
<dbReference type="SMART" id="SM00409">
    <property type="entry name" value="IG"/>
    <property type="match status" value="5"/>
</dbReference>
<protein>
    <submittedName>
        <fullName evidence="15">(spotted green pufferfish) hypothetical protein</fullName>
    </submittedName>
</protein>
<keyword evidence="3" id="KW-0812">Transmembrane</keyword>
<feature type="compositionally biased region" description="Polar residues" evidence="12">
    <location>
        <begin position="905"/>
        <end position="916"/>
    </location>
</feature>
<dbReference type="InterPro" id="IPR007110">
    <property type="entry name" value="Ig-like_dom"/>
</dbReference>
<evidence type="ECO:0000313" key="15">
    <source>
        <dbReference type="EMBL" id="CAF91413.1"/>
    </source>
</evidence>
<dbReference type="KEGG" id="tng:GSTEN00006159G001"/>
<evidence type="ECO:0000256" key="9">
    <source>
        <dbReference type="ARBA" id="ARBA00023157"/>
    </source>
</evidence>
<dbReference type="OrthoDB" id="10056271at2759"/>
<dbReference type="PANTHER" id="PTHR12231">
    <property type="entry name" value="CTX-RELATED TYPE I TRANSMEMBRANE PROTEIN"/>
    <property type="match status" value="1"/>
</dbReference>
<dbReference type="InterPro" id="IPR051170">
    <property type="entry name" value="Neural/epithelial_adhesion"/>
</dbReference>
<accession>Q4T6R9</accession>
<keyword evidence="5" id="KW-0677">Repeat</keyword>
<feature type="region of interest" description="Disordered" evidence="12">
    <location>
        <begin position="513"/>
        <end position="534"/>
    </location>
</feature>
<dbReference type="InterPro" id="IPR036116">
    <property type="entry name" value="FN3_sf"/>
</dbReference>
<reference evidence="15" key="2">
    <citation type="submission" date="2004-02" db="EMBL/GenBank/DDBJ databases">
        <authorList>
            <consortium name="Genoscope"/>
            <consortium name="Whitehead Institute Centre for Genome Research"/>
        </authorList>
    </citation>
    <scope>NUCLEOTIDE SEQUENCE</scope>
</reference>
<feature type="domain" description="Fibronectin type-III" evidence="14">
    <location>
        <begin position="640"/>
        <end position="736"/>
    </location>
</feature>
<dbReference type="InterPro" id="IPR013098">
    <property type="entry name" value="Ig_I-set"/>
</dbReference>
<evidence type="ECO:0000256" key="2">
    <source>
        <dbReference type="ARBA" id="ARBA00022475"/>
    </source>
</evidence>
<dbReference type="FunFam" id="2.60.40.10:FF:000086">
    <property type="entry name" value="Neural cell adhesion molecule 1"/>
    <property type="match status" value="1"/>
</dbReference>
<dbReference type="SUPFAM" id="SSF48726">
    <property type="entry name" value="Immunoglobulin"/>
    <property type="match status" value="5"/>
</dbReference>
<dbReference type="GO" id="GO:0007155">
    <property type="term" value="P:cell adhesion"/>
    <property type="evidence" value="ECO:0007669"/>
    <property type="project" value="UniProtKB-KW"/>
</dbReference>
<dbReference type="FunFam" id="2.60.40.10:FF:000173">
    <property type="entry name" value="Neural cell adhesion molecule 1"/>
    <property type="match status" value="1"/>
</dbReference>
<dbReference type="SUPFAM" id="SSF49265">
    <property type="entry name" value="Fibronectin type III"/>
    <property type="match status" value="2"/>
</dbReference>
<dbReference type="FunFam" id="2.60.40.10:FF:000159">
    <property type="entry name" value="neural cell adhesion molecule 1 isoform X2"/>
    <property type="match status" value="1"/>
</dbReference>
<keyword evidence="6" id="KW-0130">Cell adhesion</keyword>
<dbReference type="PRINTS" id="PR01838">
    <property type="entry name" value="NCAMFAMILY"/>
</dbReference>
<keyword evidence="11" id="KW-0393">Immunoglobulin domain</keyword>
<evidence type="ECO:0000259" key="13">
    <source>
        <dbReference type="PROSITE" id="PS50835"/>
    </source>
</evidence>
<dbReference type="Pfam" id="PF07679">
    <property type="entry name" value="I-set"/>
    <property type="match status" value="4"/>
</dbReference>
<organism evidence="15">
    <name type="scientific">Tetraodon nigroviridis</name>
    <name type="common">Spotted green pufferfish</name>
    <name type="synonym">Chelonodon nigroviridis</name>
    <dbReference type="NCBI Taxonomy" id="99883"/>
    <lineage>
        <taxon>Eukaryota</taxon>
        <taxon>Metazoa</taxon>
        <taxon>Chordata</taxon>
        <taxon>Craniata</taxon>
        <taxon>Vertebrata</taxon>
        <taxon>Euteleostomi</taxon>
        <taxon>Actinopterygii</taxon>
        <taxon>Neopterygii</taxon>
        <taxon>Teleostei</taxon>
        <taxon>Neoteleostei</taxon>
        <taxon>Acanthomorphata</taxon>
        <taxon>Eupercaria</taxon>
        <taxon>Tetraodontiformes</taxon>
        <taxon>Tetradontoidea</taxon>
        <taxon>Tetraodontidae</taxon>
        <taxon>Tetraodon</taxon>
    </lineage>
</organism>
<dbReference type="InterPro" id="IPR003598">
    <property type="entry name" value="Ig_sub2"/>
</dbReference>
<evidence type="ECO:0000256" key="6">
    <source>
        <dbReference type="ARBA" id="ARBA00022889"/>
    </source>
</evidence>
<dbReference type="PROSITE" id="PS50853">
    <property type="entry name" value="FN3"/>
    <property type="match status" value="2"/>
</dbReference>
<keyword evidence="2" id="KW-1003">Cell membrane</keyword>
<keyword evidence="8" id="KW-0472">Membrane</keyword>
<keyword evidence="4" id="KW-0732">Signal</keyword>
<comment type="caution">
    <text evidence="15">The sequence shown here is derived from an EMBL/GenBank/DDBJ whole genome shotgun (WGS) entry which is preliminary data.</text>
</comment>
<dbReference type="PANTHER" id="PTHR12231:SF239">
    <property type="entry name" value="NEURAL CELL ADHESION MOLECULE 1"/>
    <property type="match status" value="1"/>
</dbReference>
<keyword evidence="9" id="KW-1015">Disulfide bond</keyword>
<feature type="domain" description="Ig-like" evidence="13">
    <location>
        <begin position="193"/>
        <end position="388"/>
    </location>
</feature>
<dbReference type="SMART" id="SM00060">
    <property type="entry name" value="FN3"/>
    <property type="match status" value="2"/>
</dbReference>
<gene>
    <name evidence="15" type="ORF">GSTENG00006159001</name>
</gene>
<feature type="non-terminal residue" evidence="15">
    <location>
        <position position="1133"/>
    </location>
</feature>
<dbReference type="InterPro" id="IPR003961">
    <property type="entry name" value="FN3_dom"/>
</dbReference>
<dbReference type="Pfam" id="PF00041">
    <property type="entry name" value="fn3"/>
    <property type="match status" value="2"/>
</dbReference>
<evidence type="ECO:0000256" key="10">
    <source>
        <dbReference type="ARBA" id="ARBA00023180"/>
    </source>
</evidence>
<comment type="subcellular location">
    <subcellularLocation>
        <location evidence="1">Cell membrane</location>
        <topology evidence="1">Single-pass membrane protein</topology>
    </subcellularLocation>
</comment>
<dbReference type="CDD" id="cd00063">
    <property type="entry name" value="FN3"/>
    <property type="match status" value="2"/>
</dbReference>